<dbReference type="PRINTS" id="PR00800">
    <property type="entry name" value="YHDCRBOXLASE"/>
</dbReference>
<dbReference type="PANTHER" id="PTHR11999:SF167">
    <property type="entry name" value="AROMATIC-L-AMINO-ACID DECARBOXYLASE"/>
    <property type="match status" value="1"/>
</dbReference>
<evidence type="ECO:0000256" key="7">
    <source>
        <dbReference type="ARBA" id="ARBA00040968"/>
    </source>
</evidence>
<evidence type="ECO:0000256" key="2">
    <source>
        <dbReference type="ARBA" id="ARBA00011738"/>
    </source>
</evidence>
<dbReference type="GO" id="GO:0042423">
    <property type="term" value="P:catecholamine biosynthetic process"/>
    <property type="evidence" value="ECO:0007669"/>
    <property type="project" value="UniProtKB-KW"/>
</dbReference>
<dbReference type="EMBL" id="BGPR01000093">
    <property type="protein sequence ID" value="GBL93388.1"/>
    <property type="molecule type" value="Genomic_DNA"/>
</dbReference>
<keyword evidence="5" id="KW-0663">Pyridoxal phosphate</keyword>
<comment type="subunit">
    <text evidence="2">Homodimer.</text>
</comment>
<evidence type="ECO:0000313" key="10">
    <source>
        <dbReference type="Proteomes" id="UP000499080"/>
    </source>
</evidence>
<keyword evidence="4" id="KW-0210">Decarboxylase</keyword>
<keyword evidence="4" id="KW-0456">Lyase</keyword>
<dbReference type="GO" id="GO:0042427">
    <property type="term" value="P:serotonin biosynthetic process"/>
    <property type="evidence" value="ECO:0007669"/>
    <property type="project" value="TreeGrafter"/>
</dbReference>
<proteinExistence type="predicted"/>
<organism evidence="9 10">
    <name type="scientific">Araneus ventricosus</name>
    <name type="common">Orbweaver spider</name>
    <name type="synonym">Epeira ventricosa</name>
    <dbReference type="NCBI Taxonomy" id="182803"/>
    <lineage>
        <taxon>Eukaryota</taxon>
        <taxon>Metazoa</taxon>
        <taxon>Ecdysozoa</taxon>
        <taxon>Arthropoda</taxon>
        <taxon>Chelicerata</taxon>
        <taxon>Arachnida</taxon>
        <taxon>Araneae</taxon>
        <taxon>Araneomorphae</taxon>
        <taxon>Entelegynae</taxon>
        <taxon>Araneoidea</taxon>
        <taxon>Araneidae</taxon>
        <taxon>Araneus</taxon>
    </lineage>
</organism>
<comment type="cofactor">
    <cofactor evidence="1">
        <name>pyridoxal 5'-phosphate</name>
        <dbReference type="ChEBI" id="CHEBI:597326"/>
    </cofactor>
</comment>
<keyword evidence="10" id="KW-1185">Reference proteome</keyword>
<dbReference type="FunFam" id="1.20.1340.10:FF:000001">
    <property type="entry name" value="Histidine decarboxylase"/>
    <property type="match status" value="1"/>
</dbReference>
<accession>A0A4Y2BMT4</accession>
<dbReference type="GO" id="GO:0030170">
    <property type="term" value="F:pyridoxal phosphate binding"/>
    <property type="evidence" value="ECO:0007669"/>
    <property type="project" value="InterPro"/>
</dbReference>
<protein>
    <recommendedName>
        <fullName evidence="7">Aromatic-L-amino-acid decarboxylase</fullName>
        <ecNumber evidence="6">4.1.1.28</ecNumber>
    </recommendedName>
    <alternativeName>
        <fullName evidence="8">DOPA decarboxylase</fullName>
    </alternativeName>
</protein>
<comment type="caution">
    <text evidence="9">The sequence shown here is derived from an EMBL/GenBank/DDBJ whole genome shotgun (WGS) entry which is preliminary data.</text>
</comment>
<evidence type="ECO:0000256" key="1">
    <source>
        <dbReference type="ARBA" id="ARBA00001933"/>
    </source>
</evidence>
<dbReference type="GO" id="GO:0006520">
    <property type="term" value="P:amino acid metabolic process"/>
    <property type="evidence" value="ECO:0007669"/>
    <property type="project" value="InterPro"/>
</dbReference>
<dbReference type="GO" id="GO:0019752">
    <property type="term" value="P:carboxylic acid metabolic process"/>
    <property type="evidence" value="ECO:0007669"/>
    <property type="project" value="InterPro"/>
</dbReference>
<evidence type="ECO:0000256" key="5">
    <source>
        <dbReference type="ARBA" id="ARBA00022898"/>
    </source>
</evidence>
<dbReference type="InterPro" id="IPR015424">
    <property type="entry name" value="PyrdxlP-dep_Trfase"/>
</dbReference>
<dbReference type="InterPro" id="IPR010977">
    <property type="entry name" value="Aromatic_deC"/>
</dbReference>
<dbReference type="OrthoDB" id="6414230at2759"/>
<keyword evidence="3" id="KW-0127">Catecholamine biosynthesis</keyword>
<dbReference type="Gene3D" id="1.20.1340.10">
    <property type="entry name" value="dopa decarboxylase, N-terminal domain"/>
    <property type="match status" value="1"/>
</dbReference>
<gene>
    <name evidence="9" type="primary">Ddc_0</name>
    <name evidence="9" type="ORF">AVEN_219503_1</name>
</gene>
<dbReference type="PANTHER" id="PTHR11999">
    <property type="entry name" value="GROUP II PYRIDOXAL-5-PHOSPHATE DECARBOXYLASE"/>
    <property type="match status" value="1"/>
</dbReference>
<dbReference type="GO" id="GO:0005737">
    <property type="term" value="C:cytoplasm"/>
    <property type="evidence" value="ECO:0007669"/>
    <property type="project" value="TreeGrafter"/>
</dbReference>
<evidence type="ECO:0000256" key="4">
    <source>
        <dbReference type="ARBA" id="ARBA00022793"/>
    </source>
</evidence>
<name>A0A4Y2BMT4_ARAVE</name>
<sequence>MDAEEFRKCGKELVDMVANYLETIRQLPVLPDVQPGYIRDLVPNEAPEKAEKWQDVLKDVEKVIIPGMTHWSSPHFHAYFPTANSYPAMCADILGSALTCIGFTWSLRYSLKCQKNLYRGAYARHMAESPMRIVCCVC</sequence>
<dbReference type="EC" id="4.1.1.28" evidence="6"/>
<dbReference type="InterPro" id="IPR002129">
    <property type="entry name" value="PyrdxlP-dep_de-COase"/>
</dbReference>
<evidence type="ECO:0000256" key="8">
    <source>
        <dbReference type="ARBA" id="ARBA00041275"/>
    </source>
</evidence>
<evidence type="ECO:0000256" key="3">
    <source>
        <dbReference type="ARBA" id="ARBA00022584"/>
    </source>
</evidence>
<dbReference type="Proteomes" id="UP000499080">
    <property type="component" value="Unassembled WGS sequence"/>
</dbReference>
<dbReference type="SUPFAM" id="SSF53383">
    <property type="entry name" value="PLP-dependent transferases"/>
    <property type="match status" value="1"/>
</dbReference>
<dbReference type="AlphaFoldDB" id="A0A4Y2BMT4"/>
<dbReference type="GO" id="GO:0004058">
    <property type="term" value="F:aromatic-L-amino-acid decarboxylase activity"/>
    <property type="evidence" value="ECO:0007669"/>
    <property type="project" value="UniProtKB-EC"/>
</dbReference>
<reference evidence="9 10" key="1">
    <citation type="journal article" date="2019" name="Sci. Rep.">
        <title>Orb-weaving spider Araneus ventricosus genome elucidates the spidroin gene catalogue.</title>
        <authorList>
            <person name="Kono N."/>
            <person name="Nakamura H."/>
            <person name="Ohtoshi R."/>
            <person name="Moran D.A.P."/>
            <person name="Shinohara A."/>
            <person name="Yoshida Y."/>
            <person name="Fujiwara M."/>
            <person name="Mori M."/>
            <person name="Tomita M."/>
            <person name="Arakawa K."/>
        </authorList>
    </citation>
    <scope>NUCLEOTIDE SEQUENCE [LARGE SCALE GENOMIC DNA]</scope>
</reference>
<dbReference type="Pfam" id="PF00282">
    <property type="entry name" value="Pyridoxal_deC"/>
    <property type="match status" value="1"/>
</dbReference>
<evidence type="ECO:0000313" key="9">
    <source>
        <dbReference type="EMBL" id="GBL93388.1"/>
    </source>
</evidence>
<evidence type="ECO:0000256" key="6">
    <source>
        <dbReference type="ARBA" id="ARBA00038886"/>
    </source>
</evidence>